<keyword evidence="4" id="KW-1185">Reference proteome</keyword>
<dbReference type="Pfam" id="PF00578">
    <property type="entry name" value="AhpC-TSA"/>
    <property type="match status" value="1"/>
</dbReference>
<organism evidence="3 4">
    <name type="scientific">Alkalimonas amylolytica</name>
    <dbReference type="NCBI Taxonomy" id="152573"/>
    <lineage>
        <taxon>Bacteria</taxon>
        <taxon>Pseudomonadati</taxon>
        <taxon>Pseudomonadota</taxon>
        <taxon>Gammaproteobacteria</taxon>
        <taxon>Alkalimonas</taxon>
    </lineage>
</organism>
<dbReference type="AlphaFoldDB" id="A0A1H4EJH2"/>
<dbReference type="InterPro" id="IPR013766">
    <property type="entry name" value="Thioredoxin_domain"/>
</dbReference>
<feature type="chain" id="PRO_5011627755" evidence="1">
    <location>
        <begin position="21"/>
        <end position="200"/>
    </location>
</feature>
<evidence type="ECO:0000256" key="1">
    <source>
        <dbReference type="SAM" id="SignalP"/>
    </source>
</evidence>
<sequence>MKLKQLFSALALAGTVTAVAAAPQIGAPAPDFTVVDSHGQTHSLADFAGKNVILEWTNHECPFVVKHYVSDNMQGLQQHFADADTVWLSVISSKPGSQGHVSPAKANELTASRGAQPAAVLLDESGDMGRAFDARVTPHMYVIGADGNLLYMGGIDSIPTANPADIPKAEPYLANAGNQVIAGQPVGKPVTRPYGCSIKY</sequence>
<name>A0A1H4EJH2_ALKAM</name>
<keyword evidence="1" id="KW-0732">Signal</keyword>
<dbReference type="PANTHER" id="PTHR43640:SF1">
    <property type="entry name" value="THIOREDOXIN-DEPENDENT PEROXIREDOXIN"/>
    <property type="match status" value="1"/>
</dbReference>
<dbReference type="STRING" id="152573.SAMN04488051_10782"/>
<dbReference type="Gene3D" id="3.40.30.10">
    <property type="entry name" value="Glutaredoxin"/>
    <property type="match status" value="1"/>
</dbReference>
<evidence type="ECO:0000259" key="2">
    <source>
        <dbReference type="PROSITE" id="PS51352"/>
    </source>
</evidence>
<dbReference type="GO" id="GO:0016209">
    <property type="term" value="F:antioxidant activity"/>
    <property type="evidence" value="ECO:0007669"/>
    <property type="project" value="InterPro"/>
</dbReference>
<proteinExistence type="predicted"/>
<feature type="domain" description="Thioredoxin" evidence="2">
    <location>
        <begin position="23"/>
        <end position="178"/>
    </location>
</feature>
<dbReference type="InterPro" id="IPR047262">
    <property type="entry name" value="PRX-like1"/>
</dbReference>
<gene>
    <name evidence="3" type="ORF">SAMN04488051_10782</name>
</gene>
<accession>A0A1H4EJH2</accession>
<dbReference type="PROSITE" id="PS51352">
    <property type="entry name" value="THIOREDOXIN_2"/>
    <property type="match status" value="1"/>
</dbReference>
<evidence type="ECO:0000313" key="3">
    <source>
        <dbReference type="EMBL" id="SEA85214.1"/>
    </source>
</evidence>
<dbReference type="GO" id="GO:0016491">
    <property type="term" value="F:oxidoreductase activity"/>
    <property type="evidence" value="ECO:0007669"/>
    <property type="project" value="InterPro"/>
</dbReference>
<dbReference type="EMBL" id="FNRM01000007">
    <property type="protein sequence ID" value="SEA85214.1"/>
    <property type="molecule type" value="Genomic_DNA"/>
</dbReference>
<evidence type="ECO:0000313" key="4">
    <source>
        <dbReference type="Proteomes" id="UP000198773"/>
    </source>
</evidence>
<reference evidence="3 4" key="1">
    <citation type="submission" date="2016-10" db="EMBL/GenBank/DDBJ databases">
        <authorList>
            <person name="de Groot N.N."/>
        </authorList>
    </citation>
    <scope>NUCLEOTIDE SEQUENCE [LARGE SCALE GENOMIC DNA]</scope>
    <source>
        <strain evidence="3 4">CGMCC 1.3430</strain>
    </source>
</reference>
<dbReference type="InterPro" id="IPR036249">
    <property type="entry name" value="Thioredoxin-like_sf"/>
</dbReference>
<dbReference type="Proteomes" id="UP000198773">
    <property type="component" value="Unassembled WGS sequence"/>
</dbReference>
<feature type="signal peptide" evidence="1">
    <location>
        <begin position="1"/>
        <end position="20"/>
    </location>
</feature>
<dbReference type="RefSeq" id="WP_245785743.1">
    <property type="nucleotide sequence ID" value="NZ_FNRM01000007.1"/>
</dbReference>
<dbReference type="SUPFAM" id="SSF52833">
    <property type="entry name" value="Thioredoxin-like"/>
    <property type="match status" value="1"/>
</dbReference>
<dbReference type="InterPro" id="IPR000866">
    <property type="entry name" value="AhpC/TSA"/>
</dbReference>
<protein>
    <submittedName>
        <fullName evidence="3">Peroxiredoxin</fullName>
    </submittedName>
</protein>
<dbReference type="PANTHER" id="PTHR43640">
    <property type="entry name" value="OS07G0260300 PROTEIN"/>
    <property type="match status" value="1"/>
</dbReference>